<organism evidence="2 3">
    <name type="scientific">Cylindrobasidium torrendii FP15055 ss-10</name>
    <dbReference type="NCBI Taxonomy" id="1314674"/>
    <lineage>
        <taxon>Eukaryota</taxon>
        <taxon>Fungi</taxon>
        <taxon>Dikarya</taxon>
        <taxon>Basidiomycota</taxon>
        <taxon>Agaricomycotina</taxon>
        <taxon>Agaricomycetes</taxon>
        <taxon>Agaricomycetidae</taxon>
        <taxon>Agaricales</taxon>
        <taxon>Marasmiineae</taxon>
        <taxon>Physalacriaceae</taxon>
        <taxon>Cylindrobasidium</taxon>
    </lineage>
</organism>
<evidence type="ECO:0000313" key="2">
    <source>
        <dbReference type="EMBL" id="KIY61892.1"/>
    </source>
</evidence>
<feature type="compositionally biased region" description="Basic residues" evidence="1">
    <location>
        <begin position="38"/>
        <end position="47"/>
    </location>
</feature>
<reference evidence="2 3" key="1">
    <citation type="journal article" date="2015" name="Fungal Genet. Biol.">
        <title>Evolution of novel wood decay mechanisms in Agaricales revealed by the genome sequences of Fistulina hepatica and Cylindrobasidium torrendii.</title>
        <authorList>
            <person name="Floudas D."/>
            <person name="Held B.W."/>
            <person name="Riley R."/>
            <person name="Nagy L.G."/>
            <person name="Koehler G."/>
            <person name="Ransdell A.S."/>
            <person name="Younus H."/>
            <person name="Chow J."/>
            <person name="Chiniquy J."/>
            <person name="Lipzen A."/>
            <person name="Tritt A."/>
            <person name="Sun H."/>
            <person name="Haridas S."/>
            <person name="LaButti K."/>
            <person name="Ohm R.A."/>
            <person name="Kues U."/>
            <person name="Blanchette R.A."/>
            <person name="Grigoriev I.V."/>
            <person name="Minto R.E."/>
            <person name="Hibbett D.S."/>
        </authorList>
    </citation>
    <scope>NUCLEOTIDE SEQUENCE [LARGE SCALE GENOMIC DNA]</scope>
    <source>
        <strain evidence="2 3">FP15055 ss-10</strain>
    </source>
</reference>
<sequence length="210" mass="24528">MGRPRLYKTEAERKAARARYDRQYYNENIDRIARKARKSYRKKKALKNKQQDEAGDCATNGSKPLRPKRLSRAERDVVLVNERYNQWRDSIKLTPHAHCEAVYSELVCCRDWDSAVSLSMQSLDSVDKVLQDLKDLVEGMRRYYSKAEGQLFQAASQVHVEMNEWKGGIWDIFDALTTHVEAGDAWPISLEKVHTPQYLRHLRWKESGIV</sequence>
<name>A0A0D7AUK6_9AGAR</name>
<accession>A0A0D7AUK6</accession>
<feature type="region of interest" description="Disordered" evidence="1">
    <location>
        <begin position="38"/>
        <end position="68"/>
    </location>
</feature>
<dbReference type="Proteomes" id="UP000054007">
    <property type="component" value="Unassembled WGS sequence"/>
</dbReference>
<evidence type="ECO:0000256" key="1">
    <source>
        <dbReference type="SAM" id="MobiDB-lite"/>
    </source>
</evidence>
<keyword evidence="3" id="KW-1185">Reference proteome</keyword>
<protein>
    <submittedName>
        <fullName evidence="2">Uncharacterized protein</fullName>
    </submittedName>
</protein>
<dbReference type="EMBL" id="KN880854">
    <property type="protein sequence ID" value="KIY61892.1"/>
    <property type="molecule type" value="Genomic_DNA"/>
</dbReference>
<evidence type="ECO:0000313" key="3">
    <source>
        <dbReference type="Proteomes" id="UP000054007"/>
    </source>
</evidence>
<gene>
    <name evidence="2" type="ORF">CYLTODRAFT_201552</name>
</gene>
<dbReference type="AlphaFoldDB" id="A0A0D7AUK6"/>
<proteinExistence type="predicted"/>